<evidence type="ECO:0000313" key="2">
    <source>
        <dbReference type="EMBL" id="QDF64271.1"/>
    </source>
</evidence>
<name>A0A4Y6I4I7_9BILA</name>
<accession>A0A4Y6I4I7</accession>
<feature type="transmembrane region" description="Helical" evidence="1">
    <location>
        <begin position="46"/>
        <end position="63"/>
    </location>
</feature>
<keyword evidence="1" id="KW-1133">Transmembrane helix</keyword>
<feature type="transmembrane region" description="Helical" evidence="1">
    <location>
        <begin position="6"/>
        <end position="39"/>
    </location>
</feature>
<feature type="transmembrane region" description="Helical" evidence="1">
    <location>
        <begin position="110"/>
        <end position="137"/>
    </location>
</feature>
<gene>
    <name evidence="2" type="primary">nad2</name>
</gene>
<proteinExistence type="predicted"/>
<keyword evidence="1" id="KW-0812">Transmembrane</keyword>
<dbReference type="EMBL" id="MH937750">
    <property type="protein sequence ID" value="QDF64271.1"/>
    <property type="molecule type" value="Genomic_DNA"/>
</dbReference>
<feature type="transmembrane region" description="Helical" evidence="1">
    <location>
        <begin position="199"/>
        <end position="220"/>
    </location>
</feature>
<evidence type="ECO:0000256" key="1">
    <source>
        <dbReference type="SAM" id="Phobius"/>
    </source>
</evidence>
<protein>
    <submittedName>
        <fullName evidence="2">NADH dehydrogenase subunit 2</fullName>
    </submittedName>
</protein>
<reference evidence="2" key="1">
    <citation type="submission" date="2018-09" db="EMBL/GenBank/DDBJ databases">
        <authorList>
            <person name="Gao J.F."/>
        </authorList>
    </citation>
    <scope>NUCLEOTIDE SEQUENCE</scope>
</reference>
<feature type="transmembrane region" description="Helical" evidence="1">
    <location>
        <begin position="226"/>
        <end position="249"/>
    </location>
</feature>
<keyword evidence="1" id="KW-0472">Membrane</keyword>
<dbReference type="AlphaFoldDB" id="A0A4Y6I4I7"/>
<feature type="transmembrane region" description="Helical" evidence="1">
    <location>
        <begin position="261"/>
        <end position="277"/>
    </location>
</feature>
<keyword evidence="2" id="KW-0496">Mitochondrion</keyword>
<organism evidence="2">
    <name type="scientific">Setaria labiatopapillosa</name>
    <dbReference type="NCBI Taxonomy" id="108094"/>
    <lineage>
        <taxon>Eukaryota</taxon>
        <taxon>Metazoa</taxon>
        <taxon>Ecdysozoa</taxon>
        <taxon>Nematoda</taxon>
        <taxon>Chromadorea</taxon>
        <taxon>Rhabditida</taxon>
        <taxon>Spirurina</taxon>
        <taxon>Spiruromorpha</taxon>
        <taxon>Filarioidea</taxon>
        <taxon>Setariidae</taxon>
        <taxon>Setaria</taxon>
    </lineage>
</organism>
<feature type="transmembrane region" description="Helical" evidence="1">
    <location>
        <begin position="157"/>
        <end position="187"/>
    </location>
</feature>
<reference evidence="2" key="2">
    <citation type="journal article" date="2019" name="Mitochondrial DNA Part B Resour">
        <title>The complete mitochondrial genome of Setaria labiatepapillosa (Spirurida: Setariidae).</title>
        <authorList>
            <person name="Gao J.-F."/>
            <person name="Hou M.-R."/>
            <person name="Cui Y.-C."/>
            <person name="Shi T.-R."/>
        </authorList>
    </citation>
    <scope>NUCLEOTIDE SEQUENCE</scope>
</reference>
<geneLocation type="mitochondrion" evidence="2"/>
<sequence>MIYCFFLLLFFSFLNFCIFDYFIWWSVFVICTFVFVLLVKDCDINCLISYYVLPEVCGYYFLVFNNWKMQFLLLMLKSGSAPFHFWIFSVLEGLKKWYVLWFLTLQKLPYFFVLVNFWGDFFFIILFIGMVLCYIQVFLLRSFFDMLVVVSTESFNWLLLLSIFSFSDVFFFVFFYYFIMFLVLSYIYSSVNFFSVEMVLLFFNVPLSLTFFLKILLIFGSGIFVGYFYLFLLFIMPIMSLGISYFFFCISMSNFNVGVKYYDYLVYVLFCFGLLVYF</sequence>